<dbReference type="RefSeq" id="WP_420903754.1">
    <property type="nucleotide sequence ID" value="NZ_BAAFGK010000001.1"/>
</dbReference>
<dbReference type="Pfam" id="PF21716">
    <property type="entry name" value="dnstrm_HI1420"/>
    <property type="match status" value="1"/>
</dbReference>
<dbReference type="Gene3D" id="1.10.260.40">
    <property type="entry name" value="lambda repressor-like DNA-binding domains"/>
    <property type="match status" value="1"/>
</dbReference>
<comment type="caution">
    <text evidence="1">The sequence shown here is derived from an EMBL/GenBank/DDBJ whole genome shotgun (WGS) entry which is preliminary data.</text>
</comment>
<dbReference type="EMBL" id="BAAFGK010000001">
    <property type="protein sequence ID" value="GAB0056044.1"/>
    <property type="molecule type" value="Genomic_DNA"/>
</dbReference>
<proteinExistence type="predicted"/>
<evidence type="ECO:0000313" key="1">
    <source>
        <dbReference type="EMBL" id="GAB0056044.1"/>
    </source>
</evidence>
<dbReference type="PANTHER" id="PTHR40275:SF1">
    <property type="entry name" value="SSL7038 PROTEIN"/>
    <property type="match status" value="1"/>
</dbReference>
<protein>
    <recommendedName>
        <fullName evidence="3">Addiction module antidote protein</fullName>
    </recommendedName>
</protein>
<dbReference type="Proteomes" id="UP001628193">
    <property type="component" value="Unassembled WGS sequence"/>
</dbReference>
<reference evidence="1 2" key="2">
    <citation type="submission" date="2024-09" db="EMBL/GenBank/DDBJ databases">
        <title>Draft genome sequence of Candidatus Magnetaquicoccaceae bacterium FCR-1.</title>
        <authorList>
            <person name="Shimoshige H."/>
            <person name="Shimamura S."/>
            <person name="Taoka A."/>
            <person name="Kobayashi H."/>
            <person name="Maekawa T."/>
        </authorList>
    </citation>
    <scope>NUCLEOTIDE SEQUENCE [LARGE SCALE GENOMIC DNA]</scope>
    <source>
        <strain evidence="1 2">FCR-1</strain>
    </source>
</reference>
<sequence>MVETFSRYDTAEFLKTDDEMAMYLDACLEEGDSPLIAHALGVIARARGMSQLARETGISREGLYRALSSEGNPEFATIMKVVRALGFRLHAVTPPA</sequence>
<dbReference type="SUPFAM" id="SSF47413">
    <property type="entry name" value="lambda repressor-like DNA-binding domains"/>
    <property type="match status" value="1"/>
</dbReference>
<organism evidence="1 2">
    <name type="scientific">Candidatus Magnetaquiglobus chichijimensis</name>
    <dbReference type="NCBI Taxonomy" id="3141448"/>
    <lineage>
        <taxon>Bacteria</taxon>
        <taxon>Pseudomonadati</taxon>
        <taxon>Pseudomonadota</taxon>
        <taxon>Magnetococcia</taxon>
        <taxon>Magnetococcales</taxon>
        <taxon>Candidatus Magnetaquicoccaceae</taxon>
        <taxon>Candidatus Magnetaquiglobus</taxon>
    </lineage>
</organism>
<evidence type="ECO:0000313" key="2">
    <source>
        <dbReference type="Proteomes" id="UP001628193"/>
    </source>
</evidence>
<dbReference type="InterPro" id="IPR014057">
    <property type="entry name" value="HI1420"/>
</dbReference>
<dbReference type="CDD" id="cd00093">
    <property type="entry name" value="HTH_XRE"/>
    <property type="match status" value="1"/>
</dbReference>
<evidence type="ECO:0008006" key="3">
    <source>
        <dbReference type="Google" id="ProtNLM"/>
    </source>
</evidence>
<keyword evidence="2" id="KW-1185">Reference proteome</keyword>
<dbReference type="InterPro" id="IPR001387">
    <property type="entry name" value="Cro/C1-type_HTH"/>
</dbReference>
<dbReference type="PANTHER" id="PTHR40275">
    <property type="entry name" value="SSL7038 PROTEIN"/>
    <property type="match status" value="1"/>
</dbReference>
<dbReference type="NCBIfam" id="TIGR02684">
    <property type="entry name" value="dnstrm_HI1420"/>
    <property type="match status" value="1"/>
</dbReference>
<reference evidence="1 2" key="1">
    <citation type="submission" date="2024-05" db="EMBL/GenBank/DDBJ databases">
        <authorList>
            <consortium name="Candidatus Magnetaquicoccaceae bacterium FCR-1 genome sequencing consortium"/>
            <person name="Shimoshige H."/>
            <person name="Shimamura S."/>
            <person name="Taoka A."/>
            <person name="Kobayashi H."/>
            <person name="Maekawa T."/>
        </authorList>
    </citation>
    <scope>NUCLEOTIDE SEQUENCE [LARGE SCALE GENOMIC DNA]</scope>
    <source>
        <strain evidence="1 2">FCR-1</strain>
    </source>
</reference>
<dbReference type="InterPro" id="IPR010982">
    <property type="entry name" value="Lambda_DNA-bd_dom_sf"/>
</dbReference>
<name>A0ABQ0C584_9PROT</name>
<accession>A0ABQ0C584</accession>
<gene>
    <name evidence="1" type="ORF">SIID45300_00343</name>
</gene>